<proteinExistence type="predicted"/>
<gene>
    <name evidence="6" type="ordered locus">Intca_0770</name>
</gene>
<dbReference type="CDD" id="cd02754">
    <property type="entry name" value="MopB_Nitrate-R-NapA-like"/>
    <property type="match status" value="1"/>
</dbReference>
<dbReference type="GO" id="GO:0016491">
    <property type="term" value="F:oxidoreductase activity"/>
    <property type="evidence" value="ECO:0007669"/>
    <property type="project" value="InterPro"/>
</dbReference>
<name>E6SB50_INTC7</name>
<dbReference type="Gene3D" id="3.40.50.740">
    <property type="match status" value="1"/>
</dbReference>
<evidence type="ECO:0000313" key="6">
    <source>
        <dbReference type="EMBL" id="ADU47311.1"/>
    </source>
</evidence>
<dbReference type="EMBL" id="CP002343">
    <property type="protein sequence ID" value="ADU47311.1"/>
    <property type="molecule type" value="Genomic_DNA"/>
</dbReference>
<evidence type="ECO:0000259" key="5">
    <source>
        <dbReference type="PROSITE" id="PS51669"/>
    </source>
</evidence>
<keyword evidence="1" id="KW-0004">4Fe-4S</keyword>
<organism evidence="6 7">
    <name type="scientific">Intrasporangium calvum (strain ATCC 23552 / DSM 43043 / JCM 3097 / NBRC 12989 / NCIMB 10167 / NRRL B-3866 / 7 KIP)</name>
    <dbReference type="NCBI Taxonomy" id="710696"/>
    <lineage>
        <taxon>Bacteria</taxon>
        <taxon>Bacillati</taxon>
        <taxon>Actinomycetota</taxon>
        <taxon>Actinomycetes</taxon>
        <taxon>Micrococcales</taxon>
        <taxon>Intrasporangiaceae</taxon>
        <taxon>Intrasporangium</taxon>
    </lineage>
</organism>
<reference evidence="6 7" key="1">
    <citation type="journal article" date="2010" name="Stand. Genomic Sci.">
        <title>Complete genome sequence of Intrasporangium calvum type strain (7 KIP).</title>
        <authorList>
            <person name="Del Rio T.G."/>
            <person name="Chertkov O."/>
            <person name="Yasawong M."/>
            <person name="Lucas S."/>
            <person name="Deshpande S."/>
            <person name="Cheng J.F."/>
            <person name="Detter C."/>
            <person name="Tapia R."/>
            <person name="Han C."/>
            <person name="Goodwin L."/>
            <person name="Pitluck S."/>
            <person name="Liolios K."/>
            <person name="Ivanova N."/>
            <person name="Mavromatis K."/>
            <person name="Pati A."/>
            <person name="Chen A."/>
            <person name="Palaniappan K."/>
            <person name="Land M."/>
            <person name="Hauser L."/>
            <person name="Chang Y.J."/>
            <person name="Jeffries C.D."/>
            <person name="Rohde M."/>
            <person name="Pukall R."/>
            <person name="Sikorski J."/>
            <person name="Goker M."/>
            <person name="Woyke T."/>
            <person name="Bristow J."/>
            <person name="Eisen J.A."/>
            <person name="Markowitz V."/>
            <person name="Hugenholtz P."/>
            <person name="Kyrpides N.C."/>
            <person name="Klenk H.P."/>
            <person name="Lapidus A."/>
        </authorList>
    </citation>
    <scope>NUCLEOTIDE SEQUENCE [LARGE SCALE GENOMIC DNA]</scope>
    <source>
        <strain evidence="7">ATCC 23552 / DSM 43043 / JCM 3097 / NBRC 12989 / 7 KIP</strain>
    </source>
</reference>
<dbReference type="PROSITE" id="PS00932">
    <property type="entry name" value="MOLYBDOPTERIN_PROK_3"/>
    <property type="match status" value="1"/>
</dbReference>
<dbReference type="SUPFAM" id="SSF53706">
    <property type="entry name" value="Formate dehydrogenase/DMSO reductase, domains 1-3"/>
    <property type="match status" value="1"/>
</dbReference>
<evidence type="ECO:0000313" key="7">
    <source>
        <dbReference type="Proteomes" id="UP000008914"/>
    </source>
</evidence>
<evidence type="ECO:0000256" key="4">
    <source>
        <dbReference type="ARBA" id="ARBA00023014"/>
    </source>
</evidence>
<dbReference type="Proteomes" id="UP000008914">
    <property type="component" value="Chromosome"/>
</dbReference>
<dbReference type="Gene3D" id="2.20.25.90">
    <property type="entry name" value="ADC-like domains"/>
    <property type="match status" value="1"/>
</dbReference>
<dbReference type="PANTHER" id="PTHR43105">
    <property type="entry name" value="RESPIRATORY NITRATE REDUCTASE"/>
    <property type="match status" value="1"/>
</dbReference>
<dbReference type="Gene3D" id="3.40.228.10">
    <property type="entry name" value="Dimethylsulfoxide Reductase, domain 2"/>
    <property type="match status" value="1"/>
</dbReference>
<dbReference type="GO" id="GO:0046872">
    <property type="term" value="F:metal ion binding"/>
    <property type="evidence" value="ECO:0007669"/>
    <property type="project" value="UniProtKB-KW"/>
</dbReference>
<accession>E6SB50</accession>
<dbReference type="SMART" id="SM00926">
    <property type="entry name" value="Molybdop_Fe4S4"/>
    <property type="match status" value="1"/>
</dbReference>
<dbReference type="InterPro" id="IPR009010">
    <property type="entry name" value="Asp_de-COase-like_dom_sf"/>
</dbReference>
<dbReference type="KEGG" id="ica:Intca_0770"/>
<dbReference type="PANTHER" id="PTHR43105:SF10">
    <property type="entry name" value="NADH-QUINONE OXIDOREDUCTASE SUBUNIT G"/>
    <property type="match status" value="1"/>
</dbReference>
<dbReference type="InterPro" id="IPR006655">
    <property type="entry name" value="Mopterin_OxRdtase_prok_CS"/>
</dbReference>
<dbReference type="GO" id="GO:0051539">
    <property type="term" value="F:4 iron, 4 sulfur cluster binding"/>
    <property type="evidence" value="ECO:0007669"/>
    <property type="project" value="UniProtKB-KW"/>
</dbReference>
<dbReference type="GO" id="GO:0043546">
    <property type="term" value="F:molybdopterin cofactor binding"/>
    <property type="evidence" value="ECO:0007669"/>
    <property type="project" value="InterPro"/>
</dbReference>
<protein>
    <submittedName>
        <fullName evidence="6">Molybdopterin oxidoreductase</fullName>
    </submittedName>
</protein>
<dbReference type="HOGENOM" id="CLU_000422_13_4_11"/>
<evidence type="ECO:0000256" key="3">
    <source>
        <dbReference type="ARBA" id="ARBA00023004"/>
    </source>
</evidence>
<keyword evidence="2" id="KW-0479">Metal-binding</keyword>
<dbReference type="STRING" id="710696.Intca_0770"/>
<dbReference type="SUPFAM" id="SSF50692">
    <property type="entry name" value="ADC-like"/>
    <property type="match status" value="1"/>
</dbReference>
<feature type="domain" description="4Fe-4S Mo/W bis-MGD-type" evidence="5">
    <location>
        <begin position="39"/>
        <end position="95"/>
    </location>
</feature>
<dbReference type="OrthoDB" id="7376058at2"/>
<keyword evidence="4" id="KW-0411">Iron-sulfur</keyword>
<dbReference type="PROSITE" id="PS51669">
    <property type="entry name" value="4FE4S_MOW_BIS_MGD"/>
    <property type="match status" value="1"/>
</dbReference>
<dbReference type="Gene3D" id="2.40.40.20">
    <property type="match status" value="1"/>
</dbReference>
<dbReference type="RefSeq" id="WP_013491631.1">
    <property type="nucleotide sequence ID" value="NC_014830.1"/>
</dbReference>
<dbReference type="InterPro" id="IPR006656">
    <property type="entry name" value="Mopterin_OxRdtase"/>
</dbReference>
<dbReference type="AlphaFoldDB" id="E6SB50"/>
<dbReference type="InterPro" id="IPR006963">
    <property type="entry name" value="Mopterin_OxRdtase_4Fe-4S_dom"/>
</dbReference>
<sequence>MSINRIEDVWGPRTPHLPGDPWPARVDMYLDEGVRESDVEWHQSACVLCSNGCGIDIAVQGGRMVGVRGREQDRVNHGRLGPKGLFGWQANRSPDRLTTPLVRDGGELRAASWDEAMNLVVERSREVLRRHGPLGMGFFTSGQLFLEDYYTLGLIVRGGIGTPHLDANTRLCTATSDFALKESFGTDGDPGSLADFDLCDTLFLVGHNMAETHTVLWARVLDRLEGPEPPRLVVVDPRRTAVAERAEVHLAVRPGTNLALLNGIQAALIRNGMVDTDFVDQHTIGFDRLAEVVAAYDPDTVAGICGVAAADIERAARVIGEAQRLVSTCLQGVYQSHEATASACQVNNITLLRGMIGKPGCSVFQLNGQPTAQNTRETGADGDLVGMRNWQNPQHVADLARLWNVEPAQIPSWAPPTHIMQIMRYAEEGSIRFLWVSGTNPAVSLPELHRIRSILKQDRLFLVVSDAFLTETAALADVVLPAALWGEKVGTYTNHDRTVHLSERAVQPPGEAKPDLEIFLSYAAGLGLQDKDGQPLVKWSTPEECFEAFKEVTRGRPCDYSGLSYAKLRGGSGIQWPCTESAPEGTERLYTDHRFNTDTAYCEDYGHDLTTGAAFERKDHADLGAAGRAILKAAHHHPPHEPPSEERPFLFTSGRTTYHFHTRTKTGRARQLQDAAPRPWVELAAADAEALGIVEGDLVRVESARGHLEAPARLTGSREGVVFAPFHYGYRDRLGDTSSSDAPEQAHPTAANELTLTAWDPVSKQPQVKLAAVSVKKMTS</sequence>
<keyword evidence="3" id="KW-0408">Iron</keyword>
<keyword evidence="7" id="KW-1185">Reference proteome</keyword>
<dbReference type="Pfam" id="PF04879">
    <property type="entry name" value="Molybdop_Fe4S4"/>
    <property type="match status" value="1"/>
</dbReference>
<dbReference type="InterPro" id="IPR006657">
    <property type="entry name" value="MoPterin_dinucl-bd_dom"/>
</dbReference>
<evidence type="ECO:0000256" key="2">
    <source>
        <dbReference type="ARBA" id="ARBA00022723"/>
    </source>
</evidence>
<dbReference type="Pfam" id="PF01568">
    <property type="entry name" value="Molydop_binding"/>
    <property type="match status" value="1"/>
</dbReference>
<evidence type="ECO:0000256" key="1">
    <source>
        <dbReference type="ARBA" id="ARBA00022485"/>
    </source>
</evidence>
<dbReference type="eggNOG" id="COG0243">
    <property type="taxonomic scope" value="Bacteria"/>
</dbReference>
<dbReference type="Pfam" id="PF00384">
    <property type="entry name" value="Molybdopterin"/>
    <property type="match status" value="1"/>
</dbReference>
<dbReference type="InterPro" id="IPR050123">
    <property type="entry name" value="Prok_molybdopt-oxidoreductase"/>
</dbReference>